<dbReference type="GO" id="GO:0005886">
    <property type="term" value="C:plasma membrane"/>
    <property type="evidence" value="ECO:0007669"/>
    <property type="project" value="UniProtKB-SubCell"/>
</dbReference>
<feature type="domain" description="Major facilitator superfamily (MFS) profile" evidence="7">
    <location>
        <begin position="1"/>
        <end position="382"/>
    </location>
</feature>
<evidence type="ECO:0000256" key="6">
    <source>
        <dbReference type="SAM" id="Phobius"/>
    </source>
</evidence>
<feature type="transmembrane region" description="Helical" evidence="6">
    <location>
        <begin position="43"/>
        <end position="64"/>
    </location>
</feature>
<dbReference type="Pfam" id="PF07690">
    <property type="entry name" value="MFS_1"/>
    <property type="match status" value="2"/>
</dbReference>
<evidence type="ECO:0000313" key="8">
    <source>
        <dbReference type="EMBL" id="RRQ22316.1"/>
    </source>
</evidence>
<evidence type="ECO:0000313" key="9">
    <source>
        <dbReference type="Proteomes" id="UP000287798"/>
    </source>
</evidence>
<evidence type="ECO:0000256" key="4">
    <source>
        <dbReference type="ARBA" id="ARBA00022989"/>
    </source>
</evidence>
<dbReference type="GO" id="GO:0022857">
    <property type="term" value="F:transmembrane transporter activity"/>
    <property type="evidence" value="ECO:0007669"/>
    <property type="project" value="InterPro"/>
</dbReference>
<dbReference type="PANTHER" id="PTHR43124">
    <property type="entry name" value="PURINE EFFLUX PUMP PBUE"/>
    <property type="match status" value="1"/>
</dbReference>
<feature type="transmembrane region" description="Helical" evidence="6">
    <location>
        <begin position="159"/>
        <end position="179"/>
    </location>
</feature>
<evidence type="ECO:0000256" key="2">
    <source>
        <dbReference type="ARBA" id="ARBA00022475"/>
    </source>
</evidence>
<evidence type="ECO:0000256" key="1">
    <source>
        <dbReference type="ARBA" id="ARBA00004651"/>
    </source>
</evidence>
<feature type="transmembrane region" description="Helical" evidence="6">
    <location>
        <begin position="359"/>
        <end position="379"/>
    </location>
</feature>
<keyword evidence="2" id="KW-1003">Cell membrane</keyword>
<sequence length="386" mass="40469">MQLGLIALALYLLMLPVTGMVPVLRELTVGRYPDLSEFAQHLFMSANMLGALLCVPLAGLLSDLWQRRRPIIAGALALNALALLMLLQDWSYPVYLGWRFVEGCAHITALSLLMTLAADHARRRGSGAVMGLVGSAISLGVASGAPLGGWIGVDGGAERVLQAGALLMLLLTPLAALALRDLPVGRSHGGPGALLRALPANRPLLLPYAFAFIDRLTVGFIVSTLSLYLSQVIGLDAAGIGLTMALFLIPFSLLTFPAGLLSRRWNPLTMMLTGSAAYGLTLTAVGLVPGGFIPWLMFAGGVTAALMYAPSLVLVAELSRPEHKALAMSGFNFAGSLGFVLGPLTGGSLVSLFGSYTPAFVIVGGLEVLCVLAFLPLALRRRGRLG</sequence>
<comment type="caution">
    <text evidence="8">The sequence shown here is derived from an EMBL/GenBank/DDBJ whole genome shotgun (WGS) entry which is preliminary data.</text>
</comment>
<comment type="subcellular location">
    <subcellularLocation>
        <location evidence="1">Cell membrane</location>
        <topology evidence="1">Multi-pass membrane protein</topology>
    </subcellularLocation>
</comment>
<dbReference type="Gene3D" id="1.20.1250.20">
    <property type="entry name" value="MFS general substrate transporter like domains"/>
    <property type="match status" value="2"/>
</dbReference>
<keyword evidence="4 6" id="KW-1133">Transmembrane helix</keyword>
<evidence type="ECO:0000259" key="7">
    <source>
        <dbReference type="PROSITE" id="PS50850"/>
    </source>
</evidence>
<protein>
    <submittedName>
        <fullName evidence="8">MFS transporter</fullName>
    </submittedName>
</protein>
<keyword evidence="5 6" id="KW-0472">Membrane</keyword>
<dbReference type="RefSeq" id="WP_125181658.1">
    <property type="nucleotide sequence ID" value="NZ_QZMU01000001.1"/>
</dbReference>
<keyword evidence="3 6" id="KW-0812">Transmembrane</keyword>
<gene>
    <name evidence="8" type="ORF">D6C00_10385</name>
</gene>
<feature type="transmembrane region" description="Helical" evidence="6">
    <location>
        <begin position="96"/>
        <end position="117"/>
    </location>
</feature>
<feature type="transmembrane region" description="Helical" evidence="6">
    <location>
        <begin position="330"/>
        <end position="353"/>
    </location>
</feature>
<dbReference type="InterPro" id="IPR036259">
    <property type="entry name" value="MFS_trans_sf"/>
</dbReference>
<dbReference type="InterPro" id="IPR011701">
    <property type="entry name" value="MFS"/>
</dbReference>
<dbReference type="Proteomes" id="UP000287798">
    <property type="component" value="Unassembled WGS sequence"/>
</dbReference>
<name>A0A426QKR9_9GAMM</name>
<dbReference type="PROSITE" id="PS50850">
    <property type="entry name" value="MFS"/>
    <property type="match status" value="1"/>
</dbReference>
<feature type="transmembrane region" description="Helical" evidence="6">
    <location>
        <begin position="235"/>
        <end position="256"/>
    </location>
</feature>
<organism evidence="8 9">
    <name type="scientific">Thiohalobacter thiocyanaticus</name>
    <dbReference type="NCBI Taxonomy" id="585455"/>
    <lineage>
        <taxon>Bacteria</taxon>
        <taxon>Pseudomonadati</taxon>
        <taxon>Pseudomonadota</taxon>
        <taxon>Gammaproteobacteria</taxon>
        <taxon>Thiohalobacterales</taxon>
        <taxon>Thiohalobacteraceae</taxon>
        <taxon>Thiohalobacter</taxon>
    </lineage>
</organism>
<feature type="transmembrane region" description="Helical" evidence="6">
    <location>
        <begin position="129"/>
        <end position="153"/>
    </location>
</feature>
<feature type="transmembrane region" description="Helical" evidence="6">
    <location>
        <begin position="268"/>
        <end position="289"/>
    </location>
</feature>
<evidence type="ECO:0000256" key="3">
    <source>
        <dbReference type="ARBA" id="ARBA00022692"/>
    </source>
</evidence>
<dbReference type="SUPFAM" id="SSF103473">
    <property type="entry name" value="MFS general substrate transporter"/>
    <property type="match status" value="1"/>
</dbReference>
<evidence type="ECO:0000256" key="5">
    <source>
        <dbReference type="ARBA" id="ARBA00023136"/>
    </source>
</evidence>
<keyword evidence="9" id="KW-1185">Reference proteome</keyword>
<accession>A0A426QKR9</accession>
<dbReference type="InterPro" id="IPR020846">
    <property type="entry name" value="MFS_dom"/>
</dbReference>
<dbReference type="AlphaFoldDB" id="A0A426QKR9"/>
<reference evidence="8 9" key="1">
    <citation type="journal article" date="2010" name="Int. J. Syst. Evol. Microbiol.">
        <title>Thiohalobacter thiocyanaticus gen. nov., sp. nov., a moderately halophilic, sulfur-oxidizing gammaproteobacterium from hypersaline lakes, that utilizes thiocyanate.</title>
        <authorList>
            <person name="Sorokin D.Y."/>
            <person name="Kovaleva O.L."/>
            <person name="Tourova T.P."/>
            <person name="Muyzer G."/>
        </authorList>
    </citation>
    <scope>NUCLEOTIDE SEQUENCE [LARGE SCALE GENOMIC DNA]</scope>
    <source>
        <strain evidence="8 9">Hrh1</strain>
    </source>
</reference>
<feature type="transmembrane region" description="Helical" evidence="6">
    <location>
        <begin position="71"/>
        <end position="90"/>
    </location>
</feature>
<proteinExistence type="predicted"/>
<dbReference type="InterPro" id="IPR050189">
    <property type="entry name" value="MFS_Efflux_Transporters"/>
</dbReference>
<feature type="transmembrane region" description="Helical" evidence="6">
    <location>
        <begin position="295"/>
        <end position="318"/>
    </location>
</feature>
<feature type="transmembrane region" description="Helical" evidence="6">
    <location>
        <begin position="205"/>
        <end position="229"/>
    </location>
</feature>
<dbReference type="OrthoDB" id="8524807at2"/>
<dbReference type="PANTHER" id="PTHR43124:SF3">
    <property type="entry name" value="CHLORAMPHENICOL EFFLUX PUMP RV0191"/>
    <property type="match status" value="1"/>
</dbReference>
<dbReference type="EMBL" id="QZMU01000001">
    <property type="protein sequence ID" value="RRQ22316.1"/>
    <property type="molecule type" value="Genomic_DNA"/>
</dbReference>